<dbReference type="Pfam" id="PF01565">
    <property type="entry name" value="FAD_binding_4"/>
    <property type="match status" value="1"/>
</dbReference>
<dbReference type="Gene3D" id="3.30.465.10">
    <property type="match status" value="1"/>
</dbReference>
<comment type="similarity">
    <text evidence="2">Belongs to the oxygen-dependent FAD-linked oxidoreductase family.</text>
</comment>
<keyword evidence="3" id="KW-0285">Flavoprotein</keyword>
<comment type="cofactor">
    <cofactor evidence="1">
        <name>FAD</name>
        <dbReference type="ChEBI" id="CHEBI:57692"/>
    </cofactor>
</comment>
<evidence type="ECO:0000259" key="6">
    <source>
        <dbReference type="PROSITE" id="PS51387"/>
    </source>
</evidence>
<name>A0A3E0WRZ3_9GAMM</name>
<dbReference type="Gene3D" id="3.30.43.10">
    <property type="entry name" value="Uridine Diphospho-n-acetylenolpyruvylglucosamine Reductase, domain 2"/>
    <property type="match status" value="1"/>
</dbReference>
<dbReference type="InterPro" id="IPR016167">
    <property type="entry name" value="FAD-bd_PCMH_sub1"/>
</dbReference>
<dbReference type="Proteomes" id="UP000256763">
    <property type="component" value="Unassembled WGS sequence"/>
</dbReference>
<dbReference type="Pfam" id="PF08031">
    <property type="entry name" value="BBE"/>
    <property type="match status" value="1"/>
</dbReference>
<evidence type="ECO:0000256" key="3">
    <source>
        <dbReference type="ARBA" id="ARBA00022630"/>
    </source>
</evidence>
<evidence type="ECO:0000256" key="5">
    <source>
        <dbReference type="ARBA" id="ARBA00023002"/>
    </source>
</evidence>
<dbReference type="InterPro" id="IPR016166">
    <property type="entry name" value="FAD-bd_PCMH"/>
</dbReference>
<dbReference type="OrthoDB" id="9775082at2"/>
<organism evidence="7 8">
    <name type="scientific">Alkalilimnicola ehrlichii</name>
    <dbReference type="NCBI Taxonomy" id="351052"/>
    <lineage>
        <taxon>Bacteria</taxon>
        <taxon>Pseudomonadati</taxon>
        <taxon>Pseudomonadota</taxon>
        <taxon>Gammaproteobacteria</taxon>
        <taxon>Chromatiales</taxon>
        <taxon>Ectothiorhodospiraceae</taxon>
        <taxon>Alkalilimnicola</taxon>
    </lineage>
</organism>
<keyword evidence="8" id="KW-1185">Reference proteome</keyword>
<protein>
    <recommendedName>
        <fullName evidence="6">FAD-binding PCMH-type domain-containing protein</fullName>
    </recommendedName>
</protein>
<dbReference type="Gene3D" id="3.40.462.20">
    <property type="match status" value="1"/>
</dbReference>
<keyword evidence="5" id="KW-0560">Oxidoreductase</keyword>
<dbReference type="RefSeq" id="WP_116302509.1">
    <property type="nucleotide sequence ID" value="NZ_NFZV01000011.1"/>
</dbReference>
<proteinExistence type="inferred from homology"/>
<dbReference type="GO" id="GO:0016491">
    <property type="term" value="F:oxidoreductase activity"/>
    <property type="evidence" value="ECO:0007669"/>
    <property type="project" value="UniProtKB-KW"/>
</dbReference>
<dbReference type="PANTHER" id="PTHR42973">
    <property type="entry name" value="BINDING OXIDOREDUCTASE, PUTATIVE (AFU_ORTHOLOGUE AFUA_1G17690)-RELATED"/>
    <property type="match status" value="1"/>
</dbReference>
<evidence type="ECO:0000256" key="4">
    <source>
        <dbReference type="ARBA" id="ARBA00022827"/>
    </source>
</evidence>
<dbReference type="SUPFAM" id="SSF56176">
    <property type="entry name" value="FAD-binding/transporter-associated domain-like"/>
    <property type="match status" value="1"/>
</dbReference>
<dbReference type="AlphaFoldDB" id="A0A3E0WRZ3"/>
<evidence type="ECO:0000256" key="1">
    <source>
        <dbReference type="ARBA" id="ARBA00001974"/>
    </source>
</evidence>
<dbReference type="InterPro" id="IPR050416">
    <property type="entry name" value="FAD-linked_Oxidoreductase"/>
</dbReference>
<evidence type="ECO:0000256" key="2">
    <source>
        <dbReference type="ARBA" id="ARBA00005466"/>
    </source>
</evidence>
<dbReference type="PROSITE" id="PS51387">
    <property type="entry name" value="FAD_PCMH"/>
    <property type="match status" value="1"/>
</dbReference>
<keyword evidence="4" id="KW-0274">FAD</keyword>
<dbReference type="EMBL" id="NFZW01000011">
    <property type="protein sequence ID" value="RFA35742.1"/>
    <property type="molecule type" value="Genomic_DNA"/>
</dbReference>
<gene>
    <name evidence="7" type="ORF">CAL65_12520</name>
</gene>
<evidence type="ECO:0000313" key="7">
    <source>
        <dbReference type="EMBL" id="RFA35742.1"/>
    </source>
</evidence>
<dbReference type="InterPro" id="IPR012951">
    <property type="entry name" value="BBE"/>
</dbReference>
<sequence>MDTVDRLRRQISGTVLTPADAGFEAARRVRNARIDRRPALIVGCRDAADVAAGVRYARERGLPVAVRGGGAHVAGSGTCEGGVLLDLGAMSGIEIEPDARRATVEPGVCWGAFDAAAQRYGLAVPGPRIPSVGVAGHTLGGGVGDLSRQFGLTCDSATCFDMVTAQGKSLRVSADTEPELFWGLRGGGGNFGVVTRIGFRLHPVERVVAGPLVFPLQAAHRILPLARDWLEAAPDEASLIALVWTAPPARLLPEALHLERCVVLIPTWFGDPAHADAVFAPLRSGPQAPVYDGIRPMSYLAYHRLLPEPPNVRQQHVYNRGEMLAELTDATLERLLDRFQRAGPNFSLVFGALGGAIAREPAGPTAYPHRAARWFVEICAQWFGDPRDTRHRAEAEAGWRSLQAVSQGPYGNLLPDPEPEWARAAYGANYARLARLKREWDPDNLFRFNVNVRPEAAVESAKEKVS</sequence>
<dbReference type="PANTHER" id="PTHR42973:SF39">
    <property type="entry name" value="FAD-BINDING PCMH-TYPE DOMAIN-CONTAINING PROTEIN"/>
    <property type="match status" value="1"/>
</dbReference>
<dbReference type="InterPro" id="IPR016169">
    <property type="entry name" value="FAD-bd_PCMH_sub2"/>
</dbReference>
<feature type="domain" description="FAD-binding PCMH-type" evidence="6">
    <location>
        <begin position="34"/>
        <end position="204"/>
    </location>
</feature>
<dbReference type="GO" id="GO:0071949">
    <property type="term" value="F:FAD binding"/>
    <property type="evidence" value="ECO:0007669"/>
    <property type="project" value="InterPro"/>
</dbReference>
<dbReference type="InterPro" id="IPR006094">
    <property type="entry name" value="Oxid_FAD_bind_N"/>
</dbReference>
<reference evidence="8" key="1">
    <citation type="submission" date="2017-05" db="EMBL/GenBank/DDBJ databases">
        <authorList>
            <person name="Sharma S."/>
            <person name="Sidhu C."/>
            <person name="Pinnaka A.K."/>
        </authorList>
    </citation>
    <scope>NUCLEOTIDE SEQUENCE [LARGE SCALE GENOMIC DNA]</scope>
    <source>
        <strain evidence="8">AK93</strain>
    </source>
</reference>
<evidence type="ECO:0000313" key="8">
    <source>
        <dbReference type="Proteomes" id="UP000256763"/>
    </source>
</evidence>
<comment type="caution">
    <text evidence="7">The sequence shown here is derived from an EMBL/GenBank/DDBJ whole genome shotgun (WGS) entry which is preliminary data.</text>
</comment>
<dbReference type="InterPro" id="IPR036318">
    <property type="entry name" value="FAD-bd_PCMH-like_sf"/>
</dbReference>
<accession>A0A3E0WRZ3</accession>